<feature type="region of interest" description="Disordered" evidence="5">
    <location>
        <begin position="241"/>
        <end position="293"/>
    </location>
</feature>
<evidence type="ECO:0000259" key="6">
    <source>
        <dbReference type="PROSITE" id="PS50089"/>
    </source>
</evidence>
<feature type="region of interest" description="Disordered" evidence="5">
    <location>
        <begin position="495"/>
        <end position="522"/>
    </location>
</feature>
<dbReference type="SUPFAM" id="SSF57850">
    <property type="entry name" value="RING/U-box"/>
    <property type="match status" value="1"/>
</dbReference>
<keyword evidence="1" id="KW-0479">Metal-binding</keyword>
<feature type="compositionally biased region" description="Polar residues" evidence="5">
    <location>
        <begin position="319"/>
        <end position="329"/>
    </location>
</feature>
<evidence type="ECO:0000256" key="4">
    <source>
        <dbReference type="PROSITE-ProRule" id="PRU00175"/>
    </source>
</evidence>
<accession>A0ABP1FQF5</accession>
<dbReference type="EMBL" id="CAXHTA020000006">
    <property type="protein sequence ID" value="CAL5222173.1"/>
    <property type="molecule type" value="Genomic_DNA"/>
</dbReference>
<dbReference type="PANTHER" id="PTHR24103">
    <property type="entry name" value="E3 UBIQUITIN-PROTEIN LIGASE TRIM"/>
    <property type="match status" value="1"/>
</dbReference>
<evidence type="ECO:0000256" key="5">
    <source>
        <dbReference type="SAM" id="MobiDB-lite"/>
    </source>
</evidence>
<feature type="compositionally biased region" description="Polar residues" evidence="5">
    <location>
        <begin position="347"/>
        <end position="361"/>
    </location>
</feature>
<evidence type="ECO:0000256" key="3">
    <source>
        <dbReference type="ARBA" id="ARBA00022833"/>
    </source>
</evidence>
<organism evidence="7 8">
    <name type="scientific">Coccomyxa viridis</name>
    <dbReference type="NCBI Taxonomy" id="1274662"/>
    <lineage>
        <taxon>Eukaryota</taxon>
        <taxon>Viridiplantae</taxon>
        <taxon>Chlorophyta</taxon>
        <taxon>core chlorophytes</taxon>
        <taxon>Trebouxiophyceae</taxon>
        <taxon>Trebouxiophyceae incertae sedis</taxon>
        <taxon>Coccomyxaceae</taxon>
        <taxon>Coccomyxa</taxon>
    </lineage>
</organism>
<name>A0ABP1FQF5_9CHLO</name>
<proteinExistence type="predicted"/>
<feature type="region of interest" description="Disordered" evidence="5">
    <location>
        <begin position="312"/>
        <end position="403"/>
    </location>
</feature>
<feature type="compositionally biased region" description="Polar residues" evidence="5">
    <location>
        <begin position="504"/>
        <end position="515"/>
    </location>
</feature>
<keyword evidence="8" id="KW-1185">Reference proteome</keyword>
<dbReference type="SMART" id="SM00184">
    <property type="entry name" value="RING"/>
    <property type="match status" value="1"/>
</dbReference>
<sequence>MEATALLAALRKEMTCEICQGLFTNPHLFSGCGHTFCYQCIIGKIEGKGISTSQCPTCNQPGWKRDLKPVHVLANIAQPISHLLDAVGQPSPGGVQPSTQRSEGRQRRSPAVSKQEGSAAAKSKAARHTSSGKRASAGLKRVTFADCQEEPACSKAPVDAAVKQCHTRAARRKRVSTVAQASQLAHTTDLVPDTYAGLDGCQQDQAEDVKAAGKRAKRHRASKTSEDRSFIKQFAAEAHALVGSASSSQRKAADRSPQERSTSPQDAKTTQDHPPGQSSTLPVRTEAKEPVMGSNSADLALASTQGIIAAQEGPFAPSPSHSTAPTGEQSEADAIPETPGATRRLARSTSPAPSLAQQDQEQAAGRPGSGNTQSLAAGVAERESGRAFPGQDKVEAPSMPINAPPEERILSMQTPWPAQADVTLLGQGSGQGAGQMAGQASSLPVQEVHALGAELCSKAAQCLPAKPADVEALRAAVRSMRGILEAYTCQAAELGSARPDPEPSQDSMGQSQGCCSSPRPADASQMRLEGTLLGSAWPYGATDSLGAIDAALVARGVRLQSLATLS</sequence>
<comment type="caution">
    <text evidence="7">The sequence shown here is derived from an EMBL/GenBank/DDBJ whole genome shotgun (WGS) entry which is preliminary data.</text>
</comment>
<feature type="region of interest" description="Disordered" evidence="5">
    <location>
        <begin position="86"/>
        <end position="137"/>
    </location>
</feature>
<dbReference type="PROSITE" id="PS50089">
    <property type="entry name" value="ZF_RING_2"/>
    <property type="match status" value="1"/>
</dbReference>
<dbReference type="InterPro" id="IPR013083">
    <property type="entry name" value="Znf_RING/FYVE/PHD"/>
</dbReference>
<dbReference type="Proteomes" id="UP001497392">
    <property type="component" value="Unassembled WGS sequence"/>
</dbReference>
<dbReference type="InterPro" id="IPR027370">
    <property type="entry name" value="Znf-RING_euk"/>
</dbReference>
<protein>
    <submittedName>
        <fullName evidence="7">G4499 protein</fullName>
    </submittedName>
</protein>
<keyword evidence="3" id="KW-0862">Zinc</keyword>
<feature type="compositionally biased region" description="Polar residues" evidence="5">
    <location>
        <begin position="259"/>
        <end position="268"/>
    </location>
</feature>
<dbReference type="InterPro" id="IPR017907">
    <property type="entry name" value="Znf_RING_CS"/>
</dbReference>
<dbReference type="Pfam" id="PF13445">
    <property type="entry name" value="zf-RING_UBOX"/>
    <property type="match status" value="1"/>
</dbReference>
<feature type="domain" description="RING-type" evidence="6">
    <location>
        <begin position="16"/>
        <end position="59"/>
    </location>
</feature>
<dbReference type="InterPro" id="IPR001841">
    <property type="entry name" value="Znf_RING"/>
</dbReference>
<evidence type="ECO:0000256" key="1">
    <source>
        <dbReference type="ARBA" id="ARBA00022723"/>
    </source>
</evidence>
<feature type="region of interest" description="Disordered" evidence="5">
    <location>
        <begin position="209"/>
        <end position="228"/>
    </location>
</feature>
<dbReference type="PROSITE" id="PS00518">
    <property type="entry name" value="ZF_RING_1"/>
    <property type="match status" value="1"/>
</dbReference>
<keyword evidence="2 4" id="KW-0863">Zinc-finger</keyword>
<dbReference type="InterPro" id="IPR050143">
    <property type="entry name" value="TRIM/RBCC"/>
</dbReference>
<gene>
    <name evidence="7" type="primary">g4499</name>
    <name evidence="7" type="ORF">VP750_LOCUS3832</name>
</gene>
<evidence type="ECO:0000256" key="2">
    <source>
        <dbReference type="ARBA" id="ARBA00022771"/>
    </source>
</evidence>
<dbReference type="Gene3D" id="3.30.40.10">
    <property type="entry name" value="Zinc/RING finger domain, C3HC4 (zinc finger)"/>
    <property type="match status" value="1"/>
</dbReference>
<reference evidence="7 8" key="1">
    <citation type="submission" date="2024-06" db="EMBL/GenBank/DDBJ databases">
        <authorList>
            <person name="Kraege A."/>
            <person name="Thomma B."/>
        </authorList>
    </citation>
    <scope>NUCLEOTIDE SEQUENCE [LARGE SCALE GENOMIC DNA]</scope>
</reference>
<feature type="compositionally biased region" description="Basic residues" evidence="5">
    <location>
        <begin position="212"/>
        <end position="222"/>
    </location>
</feature>
<evidence type="ECO:0000313" key="7">
    <source>
        <dbReference type="EMBL" id="CAL5222173.1"/>
    </source>
</evidence>
<evidence type="ECO:0000313" key="8">
    <source>
        <dbReference type="Proteomes" id="UP001497392"/>
    </source>
</evidence>